<dbReference type="SUPFAM" id="SSF54637">
    <property type="entry name" value="Thioesterase/thiol ester dehydrase-isomerase"/>
    <property type="match status" value="1"/>
</dbReference>
<evidence type="ECO:0000259" key="1">
    <source>
        <dbReference type="Pfam" id="PF13452"/>
    </source>
</evidence>
<evidence type="ECO:0000313" key="2">
    <source>
        <dbReference type="EMBL" id="PSJ54212.1"/>
    </source>
</evidence>
<dbReference type="Proteomes" id="UP000241229">
    <property type="component" value="Unassembled WGS sequence"/>
</dbReference>
<sequence length="137" mass="15385">MIAPGDVIAERDFPVEHGKLREFALAVRHPESEPFSVPPTFTMVPSARLVERLVTEVLGLDRARTVHGEQAYEYFAPIRPGDLLRCSARMLSDDVKEGRRGGRMRIVRVEFEYRSVATGKLLCREVTTSIEKGEGSL</sequence>
<dbReference type="InterPro" id="IPR039569">
    <property type="entry name" value="FAS1-like_DH_region"/>
</dbReference>
<dbReference type="RefSeq" id="WP_106774901.1">
    <property type="nucleotide sequence ID" value="NZ_PXYK01000031.1"/>
</dbReference>
<dbReference type="OrthoDB" id="7264508at2"/>
<dbReference type="Gene3D" id="3.10.129.10">
    <property type="entry name" value="Hotdog Thioesterase"/>
    <property type="match status" value="1"/>
</dbReference>
<dbReference type="InterPro" id="IPR029069">
    <property type="entry name" value="HotDog_dom_sf"/>
</dbReference>
<reference evidence="2 3" key="1">
    <citation type="submission" date="2018-03" db="EMBL/GenBank/DDBJ databases">
        <title>The draft genome of Mesorhizobium sp. 6GN-30.</title>
        <authorList>
            <person name="Liu L."/>
            <person name="Li L."/>
            <person name="Wang T."/>
            <person name="Zhang X."/>
            <person name="Liang L."/>
        </authorList>
    </citation>
    <scope>NUCLEOTIDE SEQUENCE [LARGE SCALE GENOMIC DNA]</scope>
    <source>
        <strain evidence="2 3">6GN30</strain>
    </source>
</reference>
<organism evidence="2 3">
    <name type="scientific">Kumtagia ephedrae</name>
    <dbReference type="NCBI Taxonomy" id="2116701"/>
    <lineage>
        <taxon>Bacteria</taxon>
        <taxon>Pseudomonadati</taxon>
        <taxon>Pseudomonadota</taxon>
        <taxon>Alphaproteobacteria</taxon>
        <taxon>Hyphomicrobiales</taxon>
        <taxon>Phyllobacteriaceae</taxon>
        <taxon>Kumtagia</taxon>
    </lineage>
</organism>
<protein>
    <recommendedName>
        <fullName evidence="1">FAS1-like dehydratase domain-containing protein</fullName>
    </recommendedName>
</protein>
<gene>
    <name evidence="2" type="ORF">C7I84_24795</name>
</gene>
<dbReference type="AlphaFoldDB" id="A0A2P7RVL0"/>
<accession>A0A2P7RVL0</accession>
<name>A0A2P7RVL0_9HYPH</name>
<evidence type="ECO:0000313" key="3">
    <source>
        <dbReference type="Proteomes" id="UP000241229"/>
    </source>
</evidence>
<comment type="caution">
    <text evidence="2">The sequence shown here is derived from an EMBL/GenBank/DDBJ whole genome shotgun (WGS) entry which is preliminary data.</text>
</comment>
<feature type="domain" description="FAS1-like dehydratase" evidence="1">
    <location>
        <begin position="5"/>
        <end position="115"/>
    </location>
</feature>
<dbReference type="EMBL" id="PXYK01000031">
    <property type="protein sequence ID" value="PSJ54212.1"/>
    <property type="molecule type" value="Genomic_DNA"/>
</dbReference>
<proteinExistence type="predicted"/>
<dbReference type="Pfam" id="PF13452">
    <property type="entry name" value="FAS1_DH_region"/>
    <property type="match status" value="1"/>
</dbReference>
<keyword evidence="3" id="KW-1185">Reference proteome</keyword>